<dbReference type="Proteomes" id="UP000006683">
    <property type="component" value="Chromosome"/>
</dbReference>
<dbReference type="RefSeq" id="WP_013345640.1">
    <property type="nucleotide sequence ID" value="NC_014541.1"/>
</dbReference>
<evidence type="ECO:0000313" key="1">
    <source>
        <dbReference type="EMBL" id="ADN76334.1"/>
    </source>
</evidence>
<dbReference type="KEGG" id="fbl:Fbal_2131"/>
<proteinExistence type="predicted"/>
<reference evidence="1 2" key="1">
    <citation type="journal article" date="2010" name="Stand. Genomic Sci.">
        <title>Complete genome sequence of Ferrimonas balearica type strain (PAT).</title>
        <authorList>
            <person name="Nolan M."/>
            <person name="Sikorski J."/>
            <person name="Davenport K."/>
            <person name="Lucas S."/>
            <person name="Glavina Del Rio T."/>
            <person name="Tice H."/>
            <person name="Cheng J."/>
            <person name="Goodwin L."/>
            <person name="Pitluck S."/>
            <person name="Liolios K."/>
            <person name="Ivanova N."/>
            <person name="Mavromatis K."/>
            <person name="Ovchinnikova G."/>
            <person name="Pati A."/>
            <person name="Chen A."/>
            <person name="Palaniappan K."/>
            <person name="Land M."/>
            <person name="Hauser L."/>
            <person name="Chang Y."/>
            <person name="Jeffries C."/>
            <person name="Tapia R."/>
            <person name="Brettin T."/>
            <person name="Detter J."/>
            <person name="Han C."/>
            <person name="Yasawong M."/>
            <person name="Rohde M."/>
            <person name="Tindall B."/>
            <person name="Goker M."/>
            <person name="Woyke T."/>
            <person name="Bristow J."/>
            <person name="Eisen J."/>
            <person name="Markowitz V."/>
            <person name="Hugenholtz P."/>
            <person name="Kyrpides N."/>
            <person name="Klenk H."/>
            <person name="Lapidus A."/>
        </authorList>
    </citation>
    <scope>NUCLEOTIDE SEQUENCE [LARGE SCALE GENOMIC DNA]</scope>
    <source>
        <strain evidence="2">DSM 9799 / CCM 4581 / KCTC 23876 / PAT</strain>
    </source>
</reference>
<sequence length="56" mass="5973">MTLSELDIAVVLLDGTESPGTTPQDVDACLTLSLDELIEQAENWPGMVAIPQQMTA</sequence>
<dbReference type="GeneID" id="67184154"/>
<gene>
    <name evidence="1" type="ordered locus">Fbal_2131</name>
</gene>
<dbReference type="AlphaFoldDB" id="E1SV07"/>
<organism evidence="1 2">
    <name type="scientific">Ferrimonas balearica (strain DSM 9799 / CCM 4581 / KCTC 23876 / PAT)</name>
    <dbReference type="NCBI Taxonomy" id="550540"/>
    <lineage>
        <taxon>Bacteria</taxon>
        <taxon>Pseudomonadati</taxon>
        <taxon>Pseudomonadota</taxon>
        <taxon>Gammaproteobacteria</taxon>
        <taxon>Alteromonadales</taxon>
        <taxon>Ferrimonadaceae</taxon>
        <taxon>Ferrimonas</taxon>
    </lineage>
</organism>
<evidence type="ECO:0000313" key="2">
    <source>
        <dbReference type="Proteomes" id="UP000006683"/>
    </source>
</evidence>
<name>E1SV07_FERBD</name>
<accession>E1SV07</accession>
<protein>
    <submittedName>
        <fullName evidence="1">Uncharacterized protein</fullName>
    </submittedName>
</protein>
<dbReference type="HOGENOM" id="CLU_3007608_0_0_6"/>
<keyword evidence="2" id="KW-1185">Reference proteome</keyword>
<dbReference type="EMBL" id="CP002209">
    <property type="protein sequence ID" value="ADN76334.1"/>
    <property type="molecule type" value="Genomic_DNA"/>
</dbReference>